<keyword evidence="2" id="KW-1185">Reference proteome</keyword>
<dbReference type="Proteomes" id="UP001153334">
    <property type="component" value="Unassembled WGS sequence"/>
</dbReference>
<gene>
    <name evidence="1" type="ORF">ONZ43_g4560</name>
</gene>
<sequence length="301" mass="33286">MTTSTSDAFILTFNAGKQHIDPTIFGRHLSHAFTQKGTGLPELIVFCLQEMAPLAQCFIGSYMINPYFQSYVSAVKIAASRHMAGLDQAQDEHEYGHENENEHEHEHEHENERRGASQGAGQSVYQDQEEARDSPYTLVASRNVGLTGIMLFALDPDALRGLKSTEVGFGAGDVANKGAVGLRMFFSKEDTRGEKRETELTFVGTHLSAHEWNLEKRNKNWESIVSGLPAAVFEDPKQLCGSESINPTPRASGTGEERDALLPRDPNEKALHDITIYKPGSHLFVAGDLNYRISKTRPSPD</sequence>
<comment type="caution">
    <text evidence="1">The sequence shown here is derived from an EMBL/GenBank/DDBJ whole genome shotgun (WGS) entry which is preliminary data.</text>
</comment>
<protein>
    <submittedName>
        <fullName evidence="1">Uncharacterized protein</fullName>
    </submittedName>
</protein>
<proteinExistence type="predicted"/>
<evidence type="ECO:0000313" key="2">
    <source>
        <dbReference type="Proteomes" id="UP001153334"/>
    </source>
</evidence>
<dbReference type="EMBL" id="JAPESX010001251">
    <property type="protein sequence ID" value="KAJ8115893.1"/>
    <property type="molecule type" value="Genomic_DNA"/>
</dbReference>
<organism evidence="1 2">
    <name type="scientific">Nemania bipapillata</name>
    <dbReference type="NCBI Taxonomy" id="110536"/>
    <lineage>
        <taxon>Eukaryota</taxon>
        <taxon>Fungi</taxon>
        <taxon>Dikarya</taxon>
        <taxon>Ascomycota</taxon>
        <taxon>Pezizomycotina</taxon>
        <taxon>Sordariomycetes</taxon>
        <taxon>Xylariomycetidae</taxon>
        <taxon>Xylariales</taxon>
        <taxon>Xylariaceae</taxon>
        <taxon>Nemania</taxon>
    </lineage>
</organism>
<evidence type="ECO:0000313" key="1">
    <source>
        <dbReference type="EMBL" id="KAJ8115893.1"/>
    </source>
</evidence>
<accession>A0ACC2IL15</accession>
<name>A0ACC2IL15_9PEZI</name>
<reference evidence="1" key="1">
    <citation type="submission" date="2022-11" db="EMBL/GenBank/DDBJ databases">
        <title>Genome Sequence of Nemania bipapillata.</title>
        <authorList>
            <person name="Buettner E."/>
        </authorList>
    </citation>
    <scope>NUCLEOTIDE SEQUENCE</scope>
    <source>
        <strain evidence="1">CP14</strain>
    </source>
</reference>